<dbReference type="AlphaFoldDB" id="E8KI35"/>
<evidence type="ECO:0000313" key="2">
    <source>
        <dbReference type="EMBL" id="EFX91435.1"/>
    </source>
</evidence>
<dbReference type="InterPro" id="IPR002654">
    <property type="entry name" value="Glyco_trans_25"/>
</dbReference>
<feature type="domain" description="Glycosyl transferase family 25" evidence="1">
    <location>
        <begin position="4"/>
        <end position="184"/>
    </location>
</feature>
<evidence type="ECO:0000259" key="1">
    <source>
        <dbReference type="Pfam" id="PF01755"/>
    </source>
</evidence>
<keyword evidence="2" id="KW-0808">Transferase</keyword>
<sequence>MILMNINFVISLVNANVRRSHINNEFSKRNIPFQFFDALQPSVLLEQYIATTLPGLKVANLSEGEKACFMSHMALWEKLANSKNNYMAIFEDDVILGKNADKLFSSYDWLEERFALNDNLIIRLETSCIAVKRVGSEVENVLERKFSLLDSEEFGMAGYILSRKAAVFLLDYFKSLDGKSIKAIDKYLFGDLIRNNNLHIYQLEPAICIQEDKLNKKKSTLISQLEYDRRRIENNNKKQENKGIIYMIYKLLTKWKRMKEKKRSEQERLNNMIKFE</sequence>
<comment type="caution">
    <text evidence="2">The sequence shown here is derived from an EMBL/GenBank/DDBJ whole genome shotgun (WGS) entry which is preliminary data.</text>
</comment>
<reference evidence="2 3" key="1">
    <citation type="submission" date="2011-01" db="EMBL/GenBank/DDBJ databases">
        <authorList>
            <person name="Muzny D."/>
            <person name="Qin X."/>
            <person name="Deng J."/>
            <person name="Jiang H."/>
            <person name="Liu Y."/>
            <person name="Qu J."/>
            <person name="Song X.-Z."/>
            <person name="Zhang L."/>
            <person name="Thornton R."/>
            <person name="Coyle M."/>
            <person name="Francisco L."/>
            <person name="Jackson L."/>
            <person name="Javaid M."/>
            <person name="Korchina V."/>
            <person name="Kovar C."/>
            <person name="Mata R."/>
            <person name="Mathew T."/>
            <person name="Ngo R."/>
            <person name="Nguyen L."/>
            <person name="Nguyen N."/>
            <person name="Okwuonu G."/>
            <person name="Ongeri F."/>
            <person name="Pham C."/>
            <person name="Simmons D."/>
            <person name="Wilczek-Boney K."/>
            <person name="Hale W."/>
            <person name="Jakkamsetti A."/>
            <person name="Pham P."/>
            <person name="Ruth R."/>
            <person name="San Lucas F."/>
            <person name="Warren J."/>
            <person name="Zhang J."/>
            <person name="Zhao Z."/>
            <person name="Zhou C."/>
            <person name="Zhu D."/>
            <person name="Lee S."/>
            <person name="Bess C."/>
            <person name="Blankenburg K."/>
            <person name="Forbes L."/>
            <person name="Fu Q."/>
            <person name="Gubbala S."/>
            <person name="Hirani K."/>
            <person name="Jayaseelan J.C."/>
            <person name="Lara F."/>
            <person name="Munidasa M."/>
            <person name="Palculict T."/>
            <person name="Patil S."/>
            <person name="Pu L.-L."/>
            <person name="Saada N."/>
            <person name="Tang L."/>
            <person name="Weissenberger G."/>
            <person name="Zhu Y."/>
            <person name="Hemphill L."/>
            <person name="Shang Y."/>
            <person name="Youmans B."/>
            <person name="Ayvaz T."/>
            <person name="Ross M."/>
            <person name="Santibanez J."/>
            <person name="Aqrawi P."/>
            <person name="Gross S."/>
            <person name="Joshi V."/>
            <person name="Fowler G."/>
            <person name="Nazareth L."/>
            <person name="Reid J."/>
            <person name="Worley K."/>
            <person name="Petrosino J."/>
            <person name="Highlander S."/>
            <person name="Gibbs R."/>
        </authorList>
    </citation>
    <scope>NUCLEOTIDE SEQUENCE [LARGE SCALE GENOMIC DNA]</scope>
    <source>
        <strain evidence="2 3">ATCC 25976</strain>
    </source>
</reference>
<name>E8KI35_9PAST</name>
<evidence type="ECO:0000313" key="3">
    <source>
        <dbReference type="Proteomes" id="UP000005467"/>
    </source>
</evidence>
<dbReference type="GO" id="GO:0016757">
    <property type="term" value="F:glycosyltransferase activity"/>
    <property type="evidence" value="ECO:0007669"/>
    <property type="project" value="UniProtKB-KW"/>
</dbReference>
<dbReference type="HOGENOM" id="CLU_071269_2_1_6"/>
<dbReference type="CDD" id="cd06532">
    <property type="entry name" value="Glyco_transf_25"/>
    <property type="match status" value="1"/>
</dbReference>
<organism evidence="2 3">
    <name type="scientific">Actinobacillus ureae ATCC 25976</name>
    <dbReference type="NCBI Taxonomy" id="887324"/>
    <lineage>
        <taxon>Bacteria</taxon>
        <taxon>Pseudomonadati</taxon>
        <taxon>Pseudomonadota</taxon>
        <taxon>Gammaproteobacteria</taxon>
        <taxon>Pasteurellales</taxon>
        <taxon>Pasteurellaceae</taxon>
        <taxon>Actinobacillus</taxon>
    </lineage>
</organism>
<keyword evidence="2" id="KW-0328">Glycosyltransferase</keyword>
<gene>
    <name evidence="2" type="primary">lgtB</name>
    <name evidence="2" type="ORF">HMPREF0027_1502</name>
</gene>
<proteinExistence type="predicted"/>
<dbReference type="Proteomes" id="UP000005467">
    <property type="component" value="Unassembled WGS sequence"/>
</dbReference>
<dbReference type="EC" id="2.4.-.-" evidence="2"/>
<dbReference type="EMBL" id="AEVG01000104">
    <property type="protein sequence ID" value="EFX91435.1"/>
    <property type="molecule type" value="Genomic_DNA"/>
</dbReference>
<dbReference type="Pfam" id="PF01755">
    <property type="entry name" value="Glyco_transf_25"/>
    <property type="match status" value="1"/>
</dbReference>
<keyword evidence="3" id="KW-1185">Reference proteome</keyword>
<accession>E8KI35</accession>
<protein>
    <submittedName>
        <fullName evidence="2">Acto-N-neotetraose biosynthesis glycosyltransferase LgtB</fullName>
        <ecNumber evidence="2">2.4.-.-</ecNumber>
    </submittedName>
</protein>